<feature type="transmembrane region" description="Helical" evidence="1">
    <location>
        <begin position="93"/>
        <end position="118"/>
    </location>
</feature>
<sequence>MSIAMNNEIVNNALNFAEKQIQQERKNVFSIIGYLTVAIIFILYLDNIGWRLDTFLFTVVGIILPLIAILSFLVLLGYAIYRKCKSQSCHQTFLIALAGLGIVALIFGAFMLAGTLGLGPVPQ</sequence>
<dbReference type="AlphaFoldDB" id="A0A329TJJ0"/>
<protein>
    <submittedName>
        <fullName evidence="2">Uncharacterized protein</fullName>
    </submittedName>
</protein>
<gene>
    <name evidence="2" type="ORF">C4N25_08715</name>
</gene>
<accession>A0A329TJJ0</accession>
<feature type="transmembrane region" description="Helical" evidence="1">
    <location>
        <begin position="28"/>
        <end position="45"/>
    </location>
</feature>
<keyword evidence="1" id="KW-1133">Transmembrane helix</keyword>
<evidence type="ECO:0000313" key="2">
    <source>
        <dbReference type="EMBL" id="RAW49575.1"/>
    </source>
</evidence>
<reference evidence="2 3" key="1">
    <citation type="submission" date="2018-02" db="EMBL/GenBank/DDBJ databases">
        <title>Complete genome sequencing of Faecalibacterium prausnitzii strains isolated from the human gut.</title>
        <authorList>
            <person name="Fitzgerald B.C."/>
            <person name="Shkoporov A.N."/>
            <person name="Ross P.R."/>
            <person name="Hill C."/>
        </authorList>
    </citation>
    <scope>NUCLEOTIDE SEQUENCE [LARGE SCALE GENOMIC DNA]</scope>
    <source>
        <strain evidence="2 3">APC942/8-14-2</strain>
    </source>
</reference>
<feature type="transmembrane region" description="Helical" evidence="1">
    <location>
        <begin position="57"/>
        <end position="81"/>
    </location>
</feature>
<evidence type="ECO:0000313" key="3">
    <source>
        <dbReference type="Proteomes" id="UP000251634"/>
    </source>
</evidence>
<organism evidence="2 3">
    <name type="scientific">Faecalibacterium prausnitzii</name>
    <dbReference type="NCBI Taxonomy" id="853"/>
    <lineage>
        <taxon>Bacteria</taxon>
        <taxon>Bacillati</taxon>
        <taxon>Bacillota</taxon>
        <taxon>Clostridia</taxon>
        <taxon>Eubacteriales</taxon>
        <taxon>Oscillospiraceae</taxon>
        <taxon>Faecalibacterium</taxon>
    </lineage>
</organism>
<proteinExistence type="predicted"/>
<dbReference type="RefSeq" id="WP_112115749.1">
    <property type="nucleotide sequence ID" value="NZ_PRKZ01000005.1"/>
</dbReference>
<name>A0A329TJJ0_9FIRM</name>
<comment type="caution">
    <text evidence="2">The sequence shown here is derived from an EMBL/GenBank/DDBJ whole genome shotgun (WGS) entry which is preliminary data.</text>
</comment>
<evidence type="ECO:0000256" key="1">
    <source>
        <dbReference type="SAM" id="Phobius"/>
    </source>
</evidence>
<dbReference type="EMBL" id="PRKZ01000005">
    <property type="protein sequence ID" value="RAW49575.1"/>
    <property type="molecule type" value="Genomic_DNA"/>
</dbReference>
<keyword evidence="1" id="KW-0812">Transmembrane</keyword>
<keyword evidence="1" id="KW-0472">Membrane</keyword>
<dbReference type="Proteomes" id="UP000251634">
    <property type="component" value="Unassembled WGS sequence"/>
</dbReference>